<proteinExistence type="inferred from homology"/>
<reference evidence="4 5" key="1">
    <citation type="submission" date="2018-08" db="EMBL/GenBank/DDBJ databases">
        <title>A genome reference for cultivated species of the human gut microbiota.</title>
        <authorList>
            <person name="Zou Y."/>
            <person name="Xue W."/>
            <person name="Luo G."/>
        </authorList>
    </citation>
    <scope>NUCLEOTIDE SEQUENCE [LARGE SCALE GENOMIC DNA]</scope>
    <source>
        <strain evidence="2 5">AF24-4</strain>
        <strain evidence="3 4">AM42-1AC</strain>
    </source>
</reference>
<dbReference type="InterPro" id="IPR015421">
    <property type="entry name" value="PyrdxlP-dep_Trfase_major"/>
</dbReference>
<keyword evidence="1" id="KW-0663">Pyridoxal phosphate</keyword>
<evidence type="ECO:0000313" key="4">
    <source>
        <dbReference type="Proteomes" id="UP000283492"/>
    </source>
</evidence>
<dbReference type="InterPro" id="IPR015424">
    <property type="entry name" value="PyrdxlP-dep_Trfase"/>
</dbReference>
<dbReference type="AlphaFoldDB" id="A0A3R5WE92"/>
<name>A0A3R5WE92_9FIRM</name>
<dbReference type="PANTHER" id="PTHR30244:SF42">
    <property type="entry name" value="UDP-2-ACETAMIDO-2-DEOXY-3-OXO-D-GLUCURONATE AMINOTRANSFERASE"/>
    <property type="match status" value="1"/>
</dbReference>
<comment type="similarity">
    <text evidence="1">Belongs to the DegT/DnrJ/EryC1 family.</text>
</comment>
<evidence type="ECO:0008006" key="6">
    <source>
        <dbReference type="Google" id="ProtNLM"/>
    </source>
</evidence>
<evidence type="ECO:0000313" key="3">
    <source>
        <dbReference type="EMBL" id="RHA89583.1"/>
    </source>
</evidence>
<gene>
    <name evidence="3" type="ORF">DW914_07415</name>
    <name evidence="2" type="ORF">DWY29_12955</name>
</gene>
<dbReference type="GO" id="GO:0000271">
    <property type="term" value="P:polysaccharide biosynthetic process"/>
    <property type="evidence" value="ECO:0007669"/>
    <property type="project" value="TreeGrafter"/>
</dbReference>
<evidence type="ECO:0000313" key="2">
    <source>
        <dbReference type="EMBL" id="RGR66463.1"/>
    </source>
</evidence>
<dbReference type="Gene3D" id="3.90.1150.10">
    <property type="entry name" value="Aspartate Aminotransferase, domain 1"/>
    <property type="match status" value="1"/>
</dbReference>
<protein>
    <recommendedName>
        <fullName evidence="6">DegT/DnrJ/EryC1/StrS aminotransferase family protein</fullName>
    </recommendedName>
</protein>
<dbReference type="InterPro" id="IPR015422">
    <property type="entry name" value="PyrdxlP-dep_Trfase_small"/>
</dbReference>
<evidence type="ECO:0000313" key="5">
    <source>
        <dbReference type="Proteomes" id="UP000285820"/>
    </source>
</evidence>
<dbReference type="InterPro" id="IPR000653">
    <property type="entry name" value="DegT/StrS_aminotransferase"/>
</dbReference>
<accession>A0A3R5WE92</accession>
<dbReference type="PANTHER" id="PTHR30244">
    <property type="entry name" value="TRANSAMINASE"/>
    <property type="match status" value="1"/>
</dbReference>
<dbReference type="Proteomes" id="UP000283492">
    <property type="component" value="Unassembled WGS sequence"/>
</dbReference>
<dbReference type="SUPFAM" id="SSF53383">
    <property type="entry name" value="PLP-dependent transferases"/>
    <property type="match status" value="1"/>
</dbReference>
<dbReference type="GO" id="GO:0030170">
    <property type="term" value="F:pyridoxal phosphate binding"/>
    <property type="evidence" value="ECO:0007669"/>
    <property type="project" value="TreeGrafter"/>
</dbReference>
<dbReference type="Proteomes" id="UP000285820">
    <property type="component" value="Unassembled WGS sequence"/>
</dbReference>
<dbReference type="Gene3D" id="3.40.640.10">
    <property type="entry name" value="Type I PLP-dependent aspartate aminotransferase-like (Major domain)"/>
    <property type="match status" value="1"/>
</dbReference>
<organism evidence="2 5">
    <name type="scientific">Roseburia inulinivorans</name>
    <dbReference type="NCBI Taxonomy" id="360807"/>
    <lineage>
        <taxon>Bacteria</taxon>
        <taxon>Bacillati</taxon>
        <taxon>Bacillota</taxon>
        <taxon>Clostridia</taxon>
        <taxon>Lachnospirales</taxon>
        <taxon>Lachnospiraceae</taxon>
        <taxon>Roseburia</taxon>
    </lineage>
</organism>
<comment type="caution">
    <text evidence="2">The sequence shown here is derived from an EMBL/GenBank/DDBJ whole genome shotgun (WGS) entry which is preliminary data.</text>
</comment>
<dbReference type="Pfam" id="PF01041">
    <property type="entry name" value="DegT_DnrJ_EryC1"/>
    <property type="match status" value="1"/>
</dbReference>
<dbReference type="RefSeq" id="WP_118126888.1">
    <property type="nucleotide sequence ID" value="NZ_CABJFX010000010.1"/>
</dbReference>
<sequence>MELGSNFELNLKKKIKEQNNNINKYLNNEFSIYMDSGRSALRVVTSRIKHGKILLPAYICKSVVDCFQEQYEICFYQLNQSLGIEKESIEKQIDESVSAVYIMHYFGKMQDANILEYIQEKQKVYQFKIIEDTTHSILTKKATIGDYQICSLRKWFAIPDGGVLYSGETLEADKIVEQKESVAQILEAMLLKYMFLHCGTECNEMYRKIFVEQELALDEQQKIYKISDISEILLKCEDILDIKERRKENWNYIMKSLDNKKVIPLYNEKSEDFIPFSFPVLVDERDRFRKYLMEHKIYCAVHWPMETKEQCEIKTNMELTKHMLSLPLDQRYDLEHMKYMVEIVNEFK</sequence>
<dbReference type="EMBL" id="QSFX01000010">
    <property type="protein sequence ID" value="RHA89583.1"/>
    <property type="molecule type" value="Genomic_DNA"/>
</dbReference>
<dbReference type="GO" id="GO:0008483">
    <property type="term" value="F:transaminase activity"/>
    <property type="evidence" value="ECO:0007669"/>
    <property type="project" value="TreeGrafter"/>
</dbReference>
<dbReference type="EMBL" id="QRUN01000022">
    <property type="protein sequence ID" value="RGR66463.1"/>
    <property type="molecule type" value="Genomic_DNA"/>
</dbReference>
<evidence type="ECO:0000256" key="1">
    <source>
        <dbReference type="RuleBase" id="RU004508"/>
    </source>
</evidence>